<comment type="caution">
    <text evidence="4">The sequence shown here is derived from an EMBL/GenBank/DDBJ whole genome shotgun (WGS) entry which is preliminary data.</text>
</comment>
<dbReference type="SUPFAM" id="SSF51569">
    <property type="entry name" value="Aldolase"/>
    <property type="match status" value="1"/>
</dbReference>
<evidence type="ECO:0000313" key="5">
    <source>
        <dbReference type="Proteomes" id="UP001238450"/>
    </source>
</evidence>
<reference evidence="4 5" key="1">
    <citation type="submission" date="2023-07" db="EMBL/GenBank/DDBJ databases">
        <title>Genomic Encyclopedia of Type Strains, Phase IV (KMG-IV): sequencing the most valuable type-strain genomes for metagenomic binning, comparative biology and taxonomic classification.</title>
        <authorList>
            <person name="Goeker M."/>
        </authorList>
    </citation>
    <scope>NUCLEOTIDE SEQUENCE [LARGE SCALE GENOMIC DNA]</scope>
    <source>
        <strain evidence="4 5">DSM 46876</strain>
    </source>
</reference>
<dbReference type="RefSeq" id="WP_307251771.1">
    <property type="nucleotide sequence ID" value="NZ_JAUSUV010000004.1"/>
</dbReference>
<dbReference type="Proteomes" id="UP001238450">
    <property type="component" value="Unassembled WGS sequence"/>
</dbReference>
<dbReference type="PANTHER" id="PTHR42880:SF1">
    <property type="entry name" value="ISOPROPYLMALATE_HOMOCITRATE_CITRAMALATE SYNTHASE FAMILY PROTEIN"/>
    <property type="match status" value="1"/>
</dbReference>
<sequence>MRLKILDSTLREGEQQSGVRFHSQDKIHLLRLLEEFQVDIVEVGHPGISAEDEQVCKEVASASRRAETLMHARAISEEVQAVHRAGADWIGIWASINPISLTAKFGDKSPAQIKDRVAYAIEEAKKLGLQVRFTIEDASRTSWEDLFYLGKAAVGAGADRISLADTIGIWTPNECGETVKRAVEEIHSDIEVHLHNDLGLATANALAAIDAGASVIDTSILGIGERTGIVDLLQLAVILKEKIGFQHFPLERIPELSHAVQWTTGFRPDHLRPIVGKNAFTHTSRYHVQAVQKEAHTYEMFPPEQVGRKRKVIGERPQLDSPVLSTALRVGSPFEKGASELKYHRNGPGTRWVLMDHRVDSRSTLYAIQRTFEDNEPENHVDRHTHDCDSVFVFWGDRPDGTGLICCVQMEGEEQVVHSPASIFIPAGIEHAYYYVSGKGTYTNIVLAPEYNQSLRS</sequence>
<dbReference type="InterPro" id="IPR013785">
    <property type="entry name" value="Aldolase_TIM"/>
</dbReference>
<protein>
    <submittedName>
        <fullName evidence="4">2-isopropylmalate synthase</fullName>
        <ecNumber evidence="4">2.3.3.13</ecNumber>
    </submittedName>
</protein>
<accession>A0AAJ1THG0</accession>
<dbReference type="InterPro" id="IPR000891">
    <property type="entry name" value="PYR_CT"/>
</dbReference>
<dbReference type="InterPro" id="IPR002034">
    <property type="entry name" value="AIPM/Hcit_synth_CS"/>
</dbReference>
<keyword evidence="4" id="KW-0012">Acyltransferase</keyword>
<dbReference type="EMBL" id="JAUSUV010000004">
    <property type="protein sequence ID" value="MDQ0417052.1"/>
    <property type="molecule type" value="Genomic_DNA"/>
</dbReference>
<gene>
    <name evidence="4" type="ORF">J2Z48_001224</name>
</gene>
<dbReference type="AlphaFoldDB" id="A0AAJ1THG0"/>
<evidence type="ECO:0000256" key="2">
    <source>
        <dbReference type="RuleBase" id="RU003523"/>
    </source>
</evidence>
<dbReference type="Pfam" id="PF00682">
    <property type="entry name" value="HMGL-like"/>
    <property type="match status" value="1"/>
</dbReference>
<comment type="similarity">
    <text evidence="2">Belongs to the alpha-IPM synthase/homocitrate synthase family.</text>
</comment>
<dbReference type="PROSITE" id="PS00816">
    <property type="entry name" value="AIPM_HOMOCIT_SYNTH_2"/>
    <property type="match status" value="1"/>
</dbReference>
<dbReference type="Gene3D" id="4.10.430.20">
    <property type="match status" value="1"/>
</dbReference>
<proteinExistence type="inferred from homology"/>
<dbReference type="Pfam" id="PF22617">
    <property type="entry name" value="HCS_D2"/>
    <property type="match status" value="1"/>
</dbReference>
<evidence type="ECO:0000313" key="4">
    <source>
        <dbReference type="EMBL" id="MDQ0417052.1"/>
    </source>
</evidence>
<dbReference type="PROSITE" id="PS00815">
    <property type="entry name" value="AIPM_HOMOCIT_SYNTH_1"/>
    <property type="match status" value="1"/>
</dbReference>
<organism evidence="4 5">
    <name type="scientific">Croceifilum oryzae</name>
    <dbReference type="NCBI Taxonomy" id="1553429"/>
    <lineage>
        <taxon>Bacteria</taxon>
        <taxon>Bacillati</taxon>
        <taxon>Bacillota</taxon>
        <taxon>Bacilli</taxon>
        <taxon>Bacillales</taxon>
        <taxon>Thermoactinomycetaceae</taxon>
        <taxon>Croceifilum</taxon>
    </lineage>
</organism>
<feature type="domain" description="Pyruvate carboxyltransferase" evidence="3">
    <location>
        <begin position="3"/>
        <end position="254"/>
    </location>
</feature>
<evidence type="ECO:0000259" key="3">
    <source>
        <dbReference type="PROSITE" id="PS50991"/>
    </source>
</evidence>
<dbReference type="Gene3D" id="3.20.20.70">
    <property type="entry name" value="Aldolase class I"/>
    <property type="match status" value="1"/>
</dbReference>
<keyword evidence="5" id="KW-1185">Reference proteome</keyword>
<evidence type="ECO:0000256" key="1">
    <source>
        <dbReference type="ARBA" id="ARBA00022679"/>
    </source>
</evidence>
<name>A0AAJ1THG0_9BACL</name>
<dbReference type="GO" id="GO:0003852">
    <property type="term" value="F:2-isopropylmalate synthase activity"/>
    <property type="evidence" value="ECO:0007669"/>
    <property type="project" value="UniProtKB-EC"/>
</dbReference>
<dbReference type="InterPro" id="IPR054691">
    <property type="entry name" value="LeuA/HCS_post-cat"/>
</dbReference>
<dbReference type="EC" id="2.3.3.13" evidence="4"/>
<dbReference type="PROSITE" id="PS50991">
    <property type="entry name" value="PYR_CT"/>
    <property type="match status" value="1"/>
</dbReference>
<dbReference type="GO" id="GO:0019752">
    <property type="term" value="P:carboxylic acid metabolic process"/>
    <property type="evidence" value="ECO:0007669"/>
    <property type="project" value="InterPro"/>
</dbReference>
<keyword evidence="1 2" id="KW-0808">Transferase</keyword>
<dbReference type="PANTHER" id="PTHR42880">
    <property type="entry name" value="HOMOCITRATE SYNTHASE"/>
    <property type="match status" value="1"/>
</dbReference>